<keyword evidence="2" id="KW-1185">Reference proteome</keyword>
<evidence type="ECO:0000313" key="2">
    <source>
        <dbReference type="Proteomes" id="UP000062833"/>
    </source>
</evidence>
<dbReference type="AlphaFoldDB" id="A0A0M4RSA3"/>
<dbReference type="EMBL" id="CP012677">
    <property type="protein sequence ID" value="ALE94271.1"/>
    <property type="molecule type" value="Genomic_DNA"/>
</dbReference>
<gene>
    <name evidence="1" type="ORF">AOC05_14595</name>
</gene>
<evidence type="ECO:0000313" key="1">
    <source>
        <dbReference type="EMBL" id="ALE94271.1"/>
    </source>
</evidence>
<dbReference type="Proteomes" id="UP000062833">
    <property type="component" value="Chromosome"/>
</dbReference>
<protein>
    <submittedName>
        <fullName evidence="1">Uncharacterized protein</fullName>
    </submittedName>
</protein>
<proteinExistence type="predicted"/>
<sequence length="321" mass="33961">MKTAAAWLLILMLAIAAAIVTIVVVNKNSFGPQEPVHSYFSALRAGDGAKALGLLGARVPDANAAVLDGPGLAKSQAELKDVSIGDPLDAPDNRKSVTVSYTVNDTPRSTEFLLSPGPKHWLFFDSWTIVPSTLPTLNVSVVNANEAMINGVPVNMPDGKNSFSLFYPGVYDAEYRSDLFAAPAVQRTVSNPLDAVPAVALSTGPTTELLSQVDATIRSYLDACAAQSVLMPTNCPMSAATNNRVVSAVKWGIVQYPVITISPYAGTWVLAPLTVQAQVEYDEQNLFTGVTAPVKVVEEFGFTAKLAIDGTTVSVTPVVSY</sequence>
<reference evidence="2" key="1">
    <citation type="submission" date="2015-09" db="EMBL/GenBank/DDBJ databases">
        <title>Complete genome of Arthrobacter alpinus strain R3.8.</title>
        <authorList>
            <person name="See-Too W.S."/>
            <person name="Chan K.G."/>
        </authorList>
    </citation>
    <scope>NUCLEOTIDE SEQUENCE [LARGE SCALE GENOMIC DNA]</scope>
    <source>
        <strain evidence="2">R3.8</strain>
    </source>
</reference>
<name>A0A0M4RSA3_9MICC</name>
<dbReference type="PATRIC" id="fig|656366.3.peg.3144"/>
<dbReference type="KEGG" id="aaq:AOC05_14595"/>
<organism evidence="1 2">
    <name type="scientific">Arthrobacter alpinus</name>
    <dbReference type="NCBI Taxonomy" id="656366"/>
    <lineage>
        <taxon>Bacteria</taxon>
        <taxon>Bacillati</taxon>
        <taxon>Actinomycetota</taxon>
        <taxon>Actinomycetes</taxon>
        <taxon>Micrococcales</taxon>
        <taxon>Micrococcaceae</taxon>
        <taxon>Arthrobacter</taxon>
    </lineage>
</organism>
<accession>A0A0M4RSA3</accession>